<evidence type="ECO:0000313" key="1">
    <source>
        <dbReference type="EMBL" id="EAY30392.1"/>
    </source>
</evidence>
<reference evidence="1 2" key="1">
    <citation type="submission" date="2007-01" db="EMBL/GenBank/DDBJ databases">
        <authorList>
            <person name="Haygood M."/>
            <person name="Podell S."/>
            <person name="Anderson C."/>
            <person name="Hopkinson B."/>
            <person name="Roe K."/>
            <person name="Barbeau K."/>
            <person name="Gaasterland T."/>
            <person name="Ferriera S."/>
            <person name="Johnson J."/>
            <person name="Kravitz S."/>
            <person name="Beeson K."/>
            <person name="Sutton G."/>
            <person name="Rogers Y.-H."/>
            <person name="Friedman R."/>
            <person name="Frazier M."/>
            <person name="Venter J.C."/>
        </authorList>
    </citation>
    <scope>NUCLEOTIDE SEQUENCE [LARGE SCALE GENOMIC DNA]</scope>
    <source>
        <strain evidence="1 2">ATCC 23134</strain>
    </source>
</reference>
<accession>A1ZHC3</accession>
<comment type="caution">
    <text evidence="1">The sequence shown here is derived from an EMBL/GenBank/DDBJ whole genome shotgun (WGS) entry which is preliminary data.</text>
</comment>
<dbReference type="RefSeq" id="WP_002695392.1">
    <property type="nucleotide sequence ID" value="NZ_AAWS01000007.1"/>
</dbReference>
<dbReference type="Proteomes" id="UP000004095">
    <property type="component" value="Unassembled WGS sequence"/>
</dbReference>
<name>A1ZHC3_MICM2</name>
<keyword evidence="2" id="KW-1185">Reference proteome</keyword>
<protein>
    <submittedName>
        <fullName evidence="1">Uncharacterized protein</fullName>
    </submittedName>
</protein>
<organism evidence="1 2">
    <name type="scientific">Microscilla marina ATCC 23134</name>
    <dbReference type="NCBI Taxonomy" id="313606"/>
    <lineage>
        <taxon>Bacteria</taxon>
        <taxon>Pseudomonadati</taxon>
        <taxon>Bacteroidota</taxon>
        <taxon>Cytophagia</taxon>
        <taxon>Cytophagales</taxon>
        <taxon>Microscillaceae</taxon>
        <taxon>Microscilla</taxon>
    </lineage>
</organism>
<proteinExistence type="predicted"/>
<evidence type="ECO:0000313" key="2">
    <source>
        <dbReference type="Proteomes" id="UP000004095"/>
    </source>
</evidence>
<dbReference type="EMBL" id="AAWS01000007">
    <property type="protein sequence ID" value="EAY30392.1"/>
    <property type="molecule type" value="Genomic_DNA"/>
</dbReference>
<gene>
    <name evidence="1" type="ORF">M23134_08221</name>
</gene>
<dbReference type="AlphaFoldDB" id="A1ZHC3"/>
<sequence>MIVAIFTPNASHLEAHNATSSIINACVQAKSGESMNVISWEALGPDVLIAELIPLGDGPYKLTVTINRPTKQALLVNIDEFIEGQCATVIIKDEQGHTTNYLDGTQLDSQICSELPAYS</sequence>